<keyword evidence="9 12" id="KW-1133">Transmembrane helix</keyword>
<dbReference type="SMART" id="SM01080">
    <property type="entry name" value="CHASE2"/>
    <property type="match status" value="1"/>
</dbReference>
<dbReference type="SUPFAM" id="SSF55785">
    <property type="entry name" value="PYP-like sensor domain (PAS domain)"/>
    <property type="match status" value="1"/>
</dbReference>
<evidence type="ECO:0000256" key="7">
    <source>
        <dbReference type="ARBA" id="ARBA00022777"/>
    </source>
</evidence>
<comment type="caution">
    <text evidence="16">The sequence shown here is derived from an EMBL/GenBank/DDBJ whole genome shotgun (WGS) entry which is preliminary data.</text>
</comment>
<evidence type="ECO:0000313" key="17">
    <source>
        <dbReference type="Proteomes" id="UP001169764"/>
    </source>
</evidence>
<comment type="subcellular location">
    <subcellularLocation>
        <location evidence="2">Membrane</location>
        <topology evidence="2">Multi-pass membrane protein</topology>
    </subcellularLocation>
</comment>
<dbReference type="PROSITE" id="PS50112">
    <property type="entry name" value="PAS"/>
    <property type="match status" value="1"/>
</dbReference>
<dbReference type="InterPro" id="IPR007890">
    <property type="entry name" value="CHASE2"/>
</dbReference>
<gene>
    <name evidence="16" type="ORF">Q4F19_04500</name>
</gene>
<feature type="transmembrane region" description="Helical" evidence="12">
    <location>
        <begin position="289"/>
        <end position="313"/>
    </location>
</feature>
<dbReference type="InterPro" id="IPR013656">
    <property type="entry name" value="PAS_4"/>
</dbReference>
<dbReference type="InterPro" id="IPR000700">
    <property type="entry name" value="PAS-assoc_C"/>
</dbReference>
<evidence type="ECO:0000256" key="5">
    <source>
        <dbReference type="ARBA" id="ARBA00022692"/>
    </source>
</evidence>
<sequence length="761" mass="80739">MRSRLLLEWLFVSILAIGTVVTASAAGLIARGDNLLYDSLIRFSPATTEPHVAIVAIDTQSLSTIGGWPWPRSVHASLIRTLAAARPAAIGYDVLFVEPHDDDADLAAAMRESGKVLLPIAFDIPGANGAAFDPERPVAPIAAAAHGAAQAVVTFDGDGIVRRAGLVAGGGGQRWPHLAEALYQTAFGHPSAPFRRHGGAALPEGKFTLAAPALVRFGALGGRFPTISFSSVLAGEVPPEFFRDKIVLVGNTAAGSGDQYPVPASGGTAAMPGVEILGNVVEGLIRDDLIHPASVMMIGAYTLLPLTILLVALLRLPPRVNLIIGVSLMGGMLTGSALALRFANFWLPPTGGLAALAIVYPLWAWRRLSATSAFMSGELKELGEEPDVLPGAPRVARNPFMFGDPVAEQTDLLERAIERVRDLRRFFSDSLQSLPDPTLVLDRDGTVLVANQAAHDLFGPTLEGDTAPTIEALLDGLSRVPVAPVPLAQAGERELVARDGRIFVVAVAPLASAQSERVGWIARLSDISAIRMATRQREEALQLLTHDMRSPQASILALLDQGLDDREVRGRIAGYARRTLSLADAYVQLARAESAAYSGELLDFSSLLIEAADDQWALANRTGIDITTDYDDREHLVRGDRALLGRVLVNLINNAVKHSPVNGRVFCSVASPRGDAARPMLICRIADQGAGIAPDLIGSVFERFRTSEDRSQRNQSGAGLGLAFVQTVIERHGGTVGCENNAGGGASFWLYLPLAGETDPS</sequence>
<evidence type="ECO:0000256" key="3">
    <source>
        <dbReference type="ARBA" id="ARBA00012438"/>
    </source>
</evidence>
<protein>
    <recommendedName>
        <fullName evidence="3">histidine kinase</fullName>
        <ecNumber evidence="3">2.7.13.3</ecNumber>
    </recommendedName>
</protein>
<keyword evidence="8" id="KW-0067">ATP-binding</keyword>
<feature type="domain" description="PAC" evidence="15">
    <location>
        <begin position="489"/>
        <end position="539"/>
    </location>
</feature>
<dbReference type="PRINTS" id="PR00344">
    <property type="entry name" value="BCTRLSENSOR"/>
</dbReference>
<dbReference type="EC" id="2.7.13.3" evidence="3"/>
<proteinExistence type="predicted"/>
<dbReference type="InterPro" id="IPR017181">
    <property type="entry name" value="Sig_transdc_His_kin_CHASE2"/>
</dbReference>
<keyword evidence="5 12" id="KW-0812">Transmembrane</keyword>
<keyword evidence="11 12" id="KW-0472">Membrane</keyword>
<accession>A0ABT8Y5N0</accession>
<name>A0ABT8Y5N0_9SPHN</name>
<evidence type="ECO:0000259" key="15">
    <source>
        <dbReference type="PROSITE" id="PS50113"/>
    </source>
</evidence>
<evidence type="ECO:0000256" key="6">
    <source>
        <dbReference type="ARBA" id="ARBA00022741"/>
    </source>
</evidence>
<dbReference type="PANTHER" id="PTHR42878:SF7">
    <property type="entry name" value="SENSOR HISTIDINE KINASE GLRK"/>
    <property type="match status" value="1"/>
</dbReference>
<dbReference type="InterPro" id="IPR035965">
    <property type="entry name" value="PAS-like_dom_sf"/>
</dbReference>
<dbReference type="Pfam" id="PF02518">
    <property type="entry name" value="HATPase_c"/>
    <property type="match status" value="1"/>
</dbReference>
<evidence type="ECO:0000256" key="1">
    <source>
        <dbReference type="ARBA" id="ARBA00000085"/>
    </source>
</evidence>
<dbReference type="SMART" id="SM00091">
    <property type="entry name" value="PAS"/>
    <property type="match status" value="1"/>
</dbReference>
<evidence type="ECO:0000313" key="16">
    <source>
        <dbReference type="EMBL" id="MDO6413635.1"/>
    </source>
</evidence>
<dbReference type="InterPro" id="IPR003594">
    <property type="entry name" value="HATPase_dom"/>
</dbReference>
<evidence type="ECO:0000259" key="13">
    <source>
        <dbReference type="PROSITE" id="PS50109"/>
    </source>
</evidence>
<dbReference type="PROSITE" id="PS50109">
    <property type="entry name" value="HIS_KIN"/>
    <property type="match status" value="1"/>
</dbReference>
<feature type="transmembrane region" description="Helical" evidence="12">
    <location>
        <begin position="320"/>
        <end position="340"/>
    </location>
</feature>
<evidence type="ECO:0000256" key="12">
    <source>
        <dbReference type="SAM" id="Phobius"/>
    </source>
</evidence>
<dbReference type="InterPro" id="IPR036890">
    <property type="entry name" value="HATPase_C_sf"/>
</dbReference>
<dbReference type="InterPro" id="IPR000014">
    <property type="entry name" value="PAS"/>
</dbReference>
<dbReference type="CDD" id="cd00075">
    <property type="entry name" value="HATPase"/>
    <property type="match status" value="1"/>
</dbReference>
<dbReference type="InterPro" id="IPR004358">
    <property type="entry name" value="Sig_transdc_His_kin-like_C"/>
</dbReference>
<dbReference type="SMART" id="SM00387">
    <property type="entry name" value="HATPase_c"/>
    <property type="match status" value="1"/>
</dbReference>
<dbReference type="PROSITE" id="PS50113">
    <property type="entry name" value="PAC"/>
    <property type="match status" value="1"/>
</dbReference>
<dbReference type="InterPro" id="IPR050351">
    <property type="entry name" value="BphY/WalK/GraS-like"/>
</dbReference>
<evidence type="ECO:0000259" key="14">
    <source>
        <dbReference type="PROSITE" id="PS50112"/>
    </source>
</evidence>
<feature type="domain" description="Histidine kinase" evidence="13">
    <location>
        <begin position="543"/>
        <end position="756"/>
    </location>
</feature>
<dbReference type="Gene3D" id="3.30.450.20">
    <property type="entry name" value="PAS domain"/>
    <property type="match status" value="1"/>
</dbReference>
<dbReference type="PANTHER" id="PTHR42878">
    <property type="entry name" value="TWO-COMPONENT HISTIDINE KINASE"/>
    <property type="match status" value="1"/>
</dbReference>
<evidence type="ECO:0000256" key="2">
    <source>
        <dbReference type="ARBA" id="ARBA00004141"/>
    </source>
</evidence>
<evidence type="ECO:0000256" key="9">
    <source>
        <dbReference type="ARBA" id="ARBA00022989"/>
    </source>
</evidence>
<organism evidence="16 17">
    <name type="scientific">Sphingomonas natans</name>
    <dbReference type="NCBI Taxonomy" id="3063330"/>
    <lineage>
        <taxon>Bacteria</taxon>
        <taxon>Pseudomonadati</taxon>
        <taxon>Pseudomonadota</taxon>
        <taxon>Alphaproteobacteria</taxon>
        <taxon>Sphingomonadales</taxon>
        <taxon>Sphingomonadaceae</taxon>
        <taxon>Sphingomonas</taxon>
    </lineage>
</organism>
<keyword evidence="7" id="KW-0418">Kinase</keyword>
<dbReference type="RefSeq" id="WP_303540243.1">
    <property type="nucleotide sequence ID" value="NZ_JAUOTP010000002.1"/>
</dbReference>
<evidence type="ECO:0000256" key="11">
    <source>
        <dbReference type="ARBA" id="ARBA00023136"/>
    </source>
</evidence>
<dbReference type="InterPro" id="IPR005467">
    <property type="entry name" value="His_kinase_dom"/>
</dbReference>
<dbReference type="PIRSF" id="PIRSF037347">
    <property type="entry name" value="STHK_CHASE2_PAS_prd"/>
    <property type="match status" value="1"/>
</dbReference>
<comment type="catalytic activity">
    <reaction evidence="1">
        <text>ATP + protein L-histidine = ADP + protein N-phospho-L-histidine.</text>
        <dbReference type="EC" id="2.7.13.3"/>
    </reaction>
</comment>
<evidence type="ECO:0000256" key="8">
    <source>
        <dbReference type="ARBA" id="ARBA00022840"/>
    </source>
</evidence>
<keyword evidence="17" id="KW-1185">Reference proteome</keyword>
<dbReference type="Pfam" id="PF05226">
    <property type="entry name" value="CHASE2"/>
    <property type="match status" value="1"/>
</dbReference>
<dbReference type="CDD" id="cd00130">
    <property type="entry name" value="PAS"/>
    <property type="match status" value="1"/>
</dbReference>
<keyword evidence="10" id="KW-0902">Two-component regulatory system</keyword>
<dbReference type="Proteomes" id="UP001169764">
    <property type="component" value="Unassembled WGS sequence"/>
</dbReference>
<feature type="domain" description="PAS" evidence="14">
    <location>
        <begin position="423"/>
        <end position="459"/>
    </location>
</feature>
<dbReference type="Gene3D" id="3.30.565.10">
    <property type="entry name" value="Histidine kinase-like ATPase, C-terminal domain"/>
    <property type="match status" value="1"/>
</dbReference>
<dbReference type="SUPFAM" id="SSF55874">
    <property type="entry name" value="ATPase domain of HSP90 chaperone/DNA topoisomerase II/histidine kinase"/>
    <property type="match status" value="1"/>
</dbReference>
<evidence type="ECO:0000256" key="4">
    <source>
        <dbReference type="ARBA" id="ARBA00022679"/>
    </source>
</evidence>
<keyword evidence="4" id="KW-0808">Transferase</keyword>
<keyword evidence="6" id="KW-0547">Nucleotide-binding</keyword>
<dbReference type="EMBL" id="JAUOTP010000002">
    <property type="protein sequence ID" value="MDO6413635.1"/>
    <property type="molecule type" value="Genomic_DNA"/>
</dbReference>
<evidence type="ECO:0000256" key="10">
    <source>
        <dbReference type="ARBA" id="ARBA00023012"/>
    </source>
</evidence>
<reference evidence="16" key="1">
    <citation type="submission" date="2023-07" db="EMBL/GenBank/DDBJ databases">
        <authorList>
            <person name="Kim M."/>
        </authorList>
    </citation>
    <scope>NUCLEOTIDE SEQUENCE</scope>
    <source>
        <strain evidence="16">BIUV-7</strain>
    </source>
</reference>
<dbReference type="Pfam" id="PF08448">
    <property type="entry name" value="PAS_4"/>
    <property type="match status" value="1"/>
</dbReference>